<dbReference type="Proteomes" id="UP000093508">
    <property type="component" value="Unassembled WGS sequence"/>
</dbReference>
<reference evidence="2 4" key="2">
    <citation type="submission" date="2016-11" db="EMBL/GenBank/DDBJ databases">
        <authorList>
            <person name="Jaros S."/>
            <person name="Januszkiewicz K."/>
            <person name="Wedrychowicz H."/>
        </authorList>
    </citation>
    <scope>NUCLEOTIDE SEQUENCE [LARGE SCALE GENOMIC DNA]</scope>
    <source>
        <strain evidence="2 4">DSM 27621</strain>
    </source>
</reference>
<dbReference type="EMBL" id="FRBM01000011">
    <property type="protein sequence ID" value="SHM25565.1"/>
    <property type="molecule type" value="Genomic_DNA"/>
</dbReference>
<reference evidence="1 3" key="1">
    <citation type="submission" date="2016-07" db="EMBL/GenBank/DDBJ databases">
        <authorList>
            <person name="Jeong J.-J."/>
            <person name="Kim D.W."/>
            <person name="Sang M.K."/>
            <person name="Choi I.-G."/>
            <person name="Kim K.D."/>
        </authorList>
    </citation>
    <scope>NUCLEOTIDE SEQUENCE [LARGE SCALE GENOMIC DNA]</scope>
    <source>
        <strain evidence="1 3">C-26</strain>
    </source>
</reference>
<evidence type="ECO:0000313" key="2">
    <source>
        <dbReference type="EMBL" id="SHM25565.1"/>
    </source>
</evidence>
<dbReference type="OrthoDB" id="1249369at2"/>
<protein>
    <submittedName>
        <fullName evidence="2">Uncharacterized protein</fullName>
    </submittedName>
</protein>
<accession>A0A1M7HAV0</accession>
<evidence type="ECO:0000313" key="4">
    <source>
        <dbReference type="Proteomes" id="UP000184069"/>
    </source>
</evidence>
<evidence type="ECO:0000313" key="3">
    <source>
        <dbReference type="Proteomes" id="UP000093508"/>
    </source>
</evidence>
<gene>
    <name evidence="1" type="ORF">BBH99_18140</name>
    <name evidence="2" type="ORF">SAMN05444407_111153</name>
</gene>
<keyword evidence="3" id="KW-1185">Reference proteome</keyword>
<name>A0A1M7HAV0_9FLAO</name>
<dbReference type="STRING" id="1423959.SAMN05444407_111153"/>
<organism evidence="2 4">
    <name type="scientific">Chryseobacterium contaminans</name>
    <dbReference type="NCBI Taxonomy" id="1423959"/>
    <lineage>
        <taxon>Bacteria</taxon>
        <taxon>Pseudomonadati</taxon>
        <taxon>Bacteroidota</taxon>
        <taxon>Flavobacteriia</taxon>
        <taxon>Flavobacteriales</taxon>
        <taxon>Weeksellaceae</taxon>
        <taxon>Chryseobacterium group</taxon>
        <taxon>Chryseobacterium</taxon>
    </lineage>
</organism>
<dbReference type="Proteomes" id="UP000184069">
    <property type="component" value="Unassembled WGS sequence"/>
</dbReference>
<sequence length="167" mass="19884">MKKEFYLKNVIAFNPKYAYSLAIPCILFWTAIYYFFIGTNFKLSFMMIFGLLCFITIYFVMKLLSVNVTLGIDKDYLYIKKNNKEEKYTKSDVVGFHTYNYDSVATQKKSALRLEIKLVNDKKIFLDSIEGIDMDILITLIKTLQHELNFEIVERNKFNNKYWYSIK</sequence>
<dbReference type="AlphaFoldDB" id="A0A1M7HAV0"/>
<dbReference type="EMBL" id="MAYF01000061">
    <property type="protein sequence ID" value="OCA79656.1"/>
    <property type="molecule type" value="Genomic_DNA"/>
</dbReference>
<evidence type="ECO:0000313" key="1">
    <source>
        <dbReference type="EMBL" id="OCA79656.1"/>
    </source>
</evidence>
<proteinExistence type="predicted"/>